<accession>A0A154IP83</accession>
<dbReference type="Gene3D" id="3.20.20.100">
    <property type="entry name" value="NADP-dependent oxidoreductase domain"/>
    <property type="match status" value="1"/>
</dbReference>
<feature type="domain" description="NADP-dependent oxidoreductase" evidence="2">
    <location>
        <begin position="15"/>
        <end position="314"/>
    </location>
</feature>
<dbReference type="CDD" id="cd19079">
    <property type="entry name" value="AKR_EcYajO-like"/>
    <property type="match status" value="1"/>
</dbReference>
<protein>
    <recommendedName>
        <fullName evidence="2">NADP-dependent oxidoreductase domain-containing protein</fullName>
    </recommendedName>
</protein>
<sequence>MKYANLGRSGLKISRIGLGCMSFGIEPRVWRLDEAASRPVIQHALERGITFFDTADMYGAGESEIVLGRALADFARRGEVVIATKLFYPVRPDPNGRGLSRKAVFTAIDASLTRLGTDYVDLYQIHRWDEETPIEETMDALNDIVRAGKVRYLGASSMFAWQLLKAQSVAAANGFSRFTSVQPHYNLLNREEEREMLPMCRSEGIGVIPWSPLARGRLARPWEAGSTSDRVRHDRTAELLYAQTEAADRRVVEAVGEIAQKRDVSRAQVSLAWLLSRPGVTAPIVGAGKLAHLDDALGALELQLDHAEMSALEAPYVPHAASFYQEVPGSDQDR</sequence>
<evidence type="ECO:0000256" key="1">
    <source>
        <dbReference type="ARBA" id="ARBA00023002"/>
    </source>
</evidence>
<evidence type="ECO:0000259" key="2">
    <source>
        <dbReference type="Pfam" id="PF00248"/>
    </source>
</evidence>
<dbReference type="AlphaFoldDB" id="A0A154IP83"/>
<organism evidence="3">
    <name type="scientific">Rhizobium leguminosarum</name>
    <dbReference type="NCBI Taxonomy" id="384"/>
    <lineage>
        <taxon>Bacteria</taxon>
        <taxon>Pseudomonadati</taxon>
        <taxon>Pseudomonadota</taxon>
        <taxon>Alphaproteobacteria</taxon>
        <taxon>Hyphomicrobiales</taxon>
        <taxon>Rhizobiaceae</taxon>
        <taxon>Rhizobium/Agrobacterium group</taxon>
        <taxon>Rhizobium</taxon>
    </lineage>
</organism>
<dbReference type="FunFam" id="3.20.20.100:FF:000004">
    <property type="entry name" value="Oxidoreductase, aldo/keto reductase"/>
    <property type="match status" value="1"/>
</dbReference>
<evidence type="ECO:0000313" key="3">
    <source>
        <dbReference type="EMBL" id="KZB01918.1"/>
    </source>
</evidence>
<name>A0A154IP83_RHILE</name>
<dbReference type="GO" id="GO:0016491">
    <property type="term" value="F:oxidoreductase activity"/>
    <property type="evidence" value="ECO:0007669"/>
    <property type="project" value="UniProtKB-KW"/>
</dbReference>
<proteinExistence type="predicted"/>
<dbReference type="PANTHER" id="PTHR43364:SF4">
    <property type="entry name" value="NAD(P)-LINKED OXIDOREDUCTASE SUPERFAMILY PROTEIN"/>
    <property type="match status" value="1"/>
</dbReference>
<dbReference type="EMBL" id="LVYU01000078">
    <property type="protein sequence ID" value="KZB01918.1"/>
    <property type="molecule type" value="Genomic_DNA"/>
</dbReference>
<gene>
    <name evidence="3" type="ORF">A4A59_12925</name>
</gene>
<dbReference type="RefSeq" id="WP_062940952.1">
    <property type="nucleotide sequence ID" value="NZ_CP171845.1"/>
</dbReference>
<dbReference type="PANTHER" id="PTHR43364">
    <property type="entry name" value="NADH-SPECIFIC METHYLGLYOXAL REDUCTASE-RELATED"/>
    <property type="match status" value="1"/>
</dbReference>
<dbReference type="Pfam" id="PF00248">
    <property type="entry name" value="Aldo_ket_red"/>
    <property type="match status" value="1"/>
</dbReference>
<dbReference type="InterPro" id="IPR036812">
    <property type="entry name" value="NAD(P)_OxRdtase_dom_sf"/>
</dbReference>
<keyword evidence="1" id="KW-0560">Oxidoreductase</keyword>
<reference evidence="3" key="1">
    <citation type="submission" date="2016-03" db="EMBL/GenBank/DDBJ databases">
        <title>Microsymbionts genomes from the relict species Vavilovia formosa.</title>
        <authorList>
            <person name="Chirak E."/>
            <person name="Kimeklis A."/>
            <person name="Kopat V."/>
            <person name="Andronov E."/>
        </authorList>
    </citation>
    <scope>NUCLEOTIDE SEQUENCE [LARGE SCALE GENOMIC DNA]</scope>
    <source>
        <strain evidence="3">Vaf12</strain>
    </source>
</reference>
<dbReference type="InterPro" id="IPR050523">
    <property type="entry name" value="AKR_Detox_Biosynth"/>
</dbReference>
<comment type="caution">
    <text evidence="3">The sequence shown here is derived from an EMBL/GenBank/DDBJ whole genome shotgun (WGS) entry which is preliminary data.</text>
</comment>
<dbReference type="SUPFAM" id="SSF51430">
    <property type="entry name" value="NAD(P)-linked oxidoreductase"/>
    <property type="match status" value="1"/>
</dbReference>
<dbReference type="InterPro" id="IPR023210">
    <property type="entry name" value="NADP_OxRdtase_dom"/>
</dbReference>
<dbReference type="GO" id="GO:0005829">
    <property type="term" value="C:cytosol"/>
    <property type="evidence" value="ECO:0007669"/>
    <property type="project" value="UniProtKB-ARBA"/>
</dbReference>